<dbReference type="Pfam" id="PF12804">
    <property type="entry name" value="NTP_transf_3"/>
    <property type="match status" value="1"/>
</dbReference>
<dbReference type="AlphaFoldDB" id="Q82W94"/>
<dbReference type="eggNOG" id="COG2266">
    <property type="taxonomic scope" value="Bacteria"/>
</dbReference>
<dbReference type="RefSeq" id="WP_011111412.1">
    <property type="nucleotide sequence ID" value="NC_004757.1"/>
</dbReference>
<name>Q82W94_NITEU</name>
<dbReference type="InterPro" id="IPR025877">
    <property type="entry name" value="MobA-like_NTP_Trfase"/>
</dbReference>
<dbReference type="EMBL" id="AL954747">
    <property type="protein sequence ID" value="CAD84711.1"/>
    <property type="molecule type" value="Genomic_DNA"/>
</dbReference>
<dbReference type="SUPFAM" id="SSF53448">
    <property type="entry name" value="Nucleotide-diphospho-sugar transferases"/>
    <property type="match status" value="1"/>
</dbReference>
<dbReference type="GeneID" id="87103992"/>
<sequence length="272" mass="30251">MSNNDQFAALVLAADRGSQDSVARYAGTVCKAYAPVCGKPMVIRVLNALNDCHKIKSALLCGPPESLLSACEELEQRIDTRQVDWMENLDSPARSAAHGLSRIDSQQPVLLTTADHALLTSEIVEYFLQVSSNLECDAVVGVIRYETLQARYGDTRRTVIRLQDGNFCGCNLFAFNNVRGRTLVDFWQQAEALRKRPWKLISRVLGWQAVWSYLLGRLTLDQALQKISGKTGVRVCPVILPFPDAGIDVDKVEDLQLVESILIRSDSTRPLM</sequence>
<accession>Q82W94</accession>
<keyword evidence="1" id="KW-0460">Magnesium</keyword>
<organism evidence="3 4">
    <name type="scientific">Nitrosomonas europaea (strain ATCC 19718 / CIP 103999 / KCTC 2705 / NBRC 14298)</name>
    <dbReference type="NCBI Taxonomy" id="228410"/>
    <lineage>
        <taxon>Bacteria</taxon>
        <taxon>Pseudomonadati</taxon>
        <taxon>Pseudomonadota</taxon>
        <taxon>Betaproteobacteria</taxon>
        <taxon>Nitrosomonadales</taxon>
        <taxon>Nitrosomonadaceae</taxon>
        <taxon>Nitrosomonas</taxon>
    </lineage>
</organism>
<dbReference type="KEGG" id="neu:NE0800"/>
<dbReference type="InterPro" id="IPR029044">
    <property type="entry name" value="Nucleotide-diphossugar_trans"/>
</dbReference>
<protein>
    <recommendedName>
        <fullName evidence="2">MobA-like NTP transferase domain-containing protein</fullName>
    </recommendedName>
</protein>
<dbReference type="Gene3D" id="3.90.550.10">
    <property type="entry name" value="Spore Coat Polysaccharide Biosynthesis Protein SpsA, Chain A"/>
    <property type="match status" value="1"/>
</dbReference>
<evidence type="ECO:0000259" key="2">
    <source>
        <dbReference type="Pfam" id="PF12804"/>
    </source>
</evidence>
<reference evidence="3 4" key="1">
    <citation type="journal article" date="2003" name="J. Bacteriol.">
        <title>Complete genome sequence of the ammonia-oxidizing bacterium and obligate chemolithoautotroph Nitrosomonas europaea.</title>
        <authorList>
            <person name="Chain P."/>
            <person name="Lamerdin J."/>
            <person name="Larimer F."/>
            <person name="Regala W."/>
            <person name="Land M."/>
            <person name="Hauser L."/>
            <person name="Hooper A."/>
            <person name="Klotz M."/>
            <person name="Norton J."/>
            <person name="Sayavedra-Soto L."/>
            <person name="Arciero D."/>
            <person name="Hommes N."/>
            <person name="Whittaker M."/>
            <person name="Arp D."/>
        </authorList>
    </citation>
    <scope>NUCLEOTIDE SEQUENCE [LARGE SCALE GENOMIC DNA]</scope>
    <source>
        <strain evidence="4">ATCC 19718 / CIP 103999 / KCTC 2705 / NBRC 14298</strain>
    </source>
</reference>
<dbReference type="Proteomes" id="UP000001416">
    <property type="component" value="Chromosome"/>
</dbReference>
<dbReference type="STRING" id="228410.NE0800"/>
<dbReference type="PhylomeDB" id="Q82W94"/>
<dbReference type="HOGENOM" id="CLU_071013_0_0_4"/>
<evidence type="ECO:0000256" key="1">
    <source>
        <dbReference type="ARBA" id="ARBA00022842"/>
    </source>
</evidence>
<proteinExistence type="predicted"/>
<dbReference type="GO" id="GO:0016779">
    <property type="term" value="F:nucleotidyltransferase activity"/>
    <property type="evidence" value="ECO:0007669"/>
    <property type="project" value="UniProtKB-ARBA"/>
</dbReference>
<gene>
    <name evidence="3" type="ordered locus">NE0800</name>
</gene>
<keyword evidence="4" id="KW-1185">Reference proteome</keyword>
<evidence type="ECO:0000313" key="4">
    <source>
        <dbReference type="Proteomes" id="UP000001416"/>
    </source>
</evidence>
<evidence type="ECO:0000313" key="3">
    <source>
        <dbReference type="EMBL" id="CAD84711.1"/>
    </source>
</evidence>
<dbReference type="OrthoDB" id="159246at2"/>
<feature type="domain" description="MobA-like NTP transferase" evidence="2">
    <location>
        <begin position="9"/>
        <end position="147"/>
    </location>
</feature>